<dbReference type="GO" id="GO:0003735">
    <property type="term" value="F:structural constituent of ribosome"/>
    <property type="evidence" value="ECO:0007669"/>
    <property type="project" value="InterPro"/>
</dbReference>
<dbReference type="InterPro" id="IPR036919">
    <property type="entry name" value="Ribo_uL30_ferredoxin-like_sf"/>
</dbReference>
<dbReference type="Pfam" id="PF00327">
    <property type="entry name" value="Ribosomal_L30"/>
    <property type="match status" value="1"/>
</dbReference>
<dbReference type="GO" id="GO:0005739">
    <property type="term" value="C:mitochondrion"/>
    <property type="evidence" value="ECO:0007669"/>
    <property type="project" value="TreeGrafter"/>
</dbReference>
<evidence type="ECO:0000256" key="4">
    <source>
        <dbReference type="ARBA" id="ARBA00035281"/>
    </source>
</evidence>
<keyword evidence="8" id="KW-1185">Reference proteome</keyword>
<dbReference type="Gramene" id="OMERI06G15720.1">
    <property type="protein sequence ID" value="OMERI06G15720.1"/>
    <property type="gene ID" value="OMERI06G15720"/>
</dbReference>
<dbReference type="PANTHER" id="PTHR15892:SF2">
    <property type="entry name" value="LARGE RIBOSOMAL SUBUNIT PROTEIN UL30M"/>
    <property type="match status" value="1"/>
</dbReference>
<dbReference type="STRING" id="40149.A0A0E0E1R5"/>
<sequence>MSGSAFNEFKSRVEVAWSPKLYITLVRGLLGTRRLHRRTLEAMCLRRCHRTVEHRTTPSLLGMLTSNKARTKEIEPIVSLKSMVDSWNVKRKELEAEAEKAEPTDWLPAVARAFRLLQEINEWEKRKEEEELREEREFAVWVAATSAESYARFNLPPMMPEDEVEVEAAVRHHRCDDDFSVLRPEGHEEIKRD</sequence>
<evidence type="ECO:0000256" key="2">
    <source>
        <dbReference type="ARBA" id="ARBA00022980"/>
    </source>
</evidence>
<evidence type="ECO:0000256" key="5">
    <source>
        <dbReference type="SAM" id="Coils"/>
    </source>
</evidence>
<reference evidence="7" key="1">
    <citation type="submission" date="2015-04" db="UniProtKB">
        <authorList>
            <consortium name="EnsemblPlants"/>
        </authorList>
    </citation>
    <scope>IDENTIFICATION</scope>
</reference>
<dbReference type="InterPro" id="IPR005996">
    <property type="entry name" value="Ribosomal_uL30_bac-type"/>
</dbReference>
<protein>
    <recommendedName>
        <fullName evidence="4">Large ribosomal subunit protein uL30m</fullName>
    </recommendedName>
</protein>
<proteinExistence type="inferred from homology"/>
<dbReference type="PANTHER" id="PTHR15892">
    <property type="entry name" value="MITOCHONDRIAL RIBOSOMAL PROTEIN L30"/>
    <property type="match status" value="1"/>
</dbReference>
<feature type="domain" description="Large ribosomal subunit protein uL30-like ferredoxin-like fold" evidence="6">
    <location>
        <begin position="22"/>
        <end position="65"/>
    </location>
</feature>
<organism evidence="7">
    <name type="scientific">Oryza meridionalis</name>
    <dbReference type="NCBI Taxonomy" id="40149"/>
    <lineage>
        <taxon>Eukaryota</taxon>
        <taxon>Viridiplantae</taxon>
        <taxon>Streptophyta</taxon>
        <taxon>Embryophyta</taxon>
        <taxon>Tracheophyta</taxon>
        <taxon>Spermatophyta</taxon>
        <taxon>Magnoliopsida</taxon>
        <taxon>Liliopsida</taxon>
        <taxon>Poales</taxon>
        <taxon>Poaceae</taxon>
        <taxon>BOP clade</taxon>
        <taxon>Oryzoideae</taxon>
        <taxon>Oryzeae</taxon>
        <taxon>Oryzinae</taxon>
        <taxon>Oryza</taxon>
    </lineage>
</organism>
<evidence type="ECO:0000256" key="1">
    <source>
        <dbReference type="ARBA" id="ARBA00007594"/>
    </source>
</evidence>
<dbReference type="SUPFAM" id="SSF55129">
    <property type="entry name" value="Ribosomal protein L30p/L7e"/>
    <property type="match status" value="1"/>
</dbReference>
<dbReference type="EnsemblPlants" id="OMERI06G15720.1">
    <property type="protein sequence ID" value="OMERI06G15720.1"/>
    <property type="gene ID" value="OMERI06G15720"/>
</dbReference>
<evidence type="ECO:0000313" key="7">
    <source>
        <dbReference type="EnsemblPlants" id="OMERI06G15720.1"/>
    </source>
</evidence>
<evidence type="ECO:0000256" key="3">
    <source>
        <dbReference type="ARBA" id="ARBA00023274"/>
    </source>
</evidence>
<keyword evidence="5" id="KW-0175">Coiled coil</keyword>
<name>A0A0E0E1R5_9ORYZ</name>
<dbReference type="GO" id="GO:0006412">
    <property type="term" value="P:translation"/>
    <property type="evidence" value="ECO:0007669"/>
    <property type="project" value="InterPro"/>
</dbReference>
<dbReference type="CDD" id="cd01658">
    <property type="entry name" value="Ribosomal_L30"/>
    <property type="match status" value="1"/>
</dbReference>
<keyword evidence="3" id="KW-0687">Ribonucleoprotein</keyword>
<comment type="similarity">
    <text evidence="1">Belongs to the universal ribosomal protein uL30 family.</text>
</comment>
<evidence type="ECO:0000313" key="8">
    <source>
        <dbReference type="Proteomes" id="UP000008021"/>
    </source>
</evidence>
<dbReference type="NCBIfam" id="TIGR01308">
    <property type="entry name" value="rpmD_bact"/>
    <property type="match status" value="1"/>
</dbReference>
<accession>A0A0E0E1R5</accession>
<feature type="coiled-coil region" evidence="5">
    <location>
        <begin position="77"/>
        <end position="133"/>
    </location>
</feature>
<dbReference type="Gene3D" id="3.30.1390.20">
    <property type="entry name" value="Ribosomal protein L30, ferredoxin-like fold domain"/>
    <property type="match status" value="1"/>
</dbReference>
<evidence type="ECO:0000259" key="6">
    <source>
        <dbReference type="Pfam" id="PF00327"/>
    </source>
</evidence>
<dbReference type="GO" id="GO:0015934">
    <property type="term" value="C:large ribosomal subunit"/>
    <property type="evidence" value="ECO:0007669"/>
    <property type="project" value="InterPro"/>
</dbReference>
<reference evidence="7" key="2">
    <citation type="submission" date="2018-05" db="EMBL/GenBank/DDBJ databases">
        <title>OmerRS3 (Oryza meridionalis Reference Sequence Version 3).</title>
        <authorList>
            <person name="Zhang J."/>
            <person name="Kudrna D."/>
            <person name="Lee S."/>
            <person name="Talag J."/>
            <person name="Welchert J."/>
            <person name="Wing R.A."/>
        </authorList>
    </citation>
    <scope>NUCLEOTIDE SEQUENCE [LARGE SCALE GENOMIC DNA]</scope>
    <source>
        <strain evidence="7">cv. OR44</strain>
    </source>
</reference>
<dbReference type="InterPro" id="IPR016082">
    <property type="entry name" value="Ribosomal_uL30_ferredoxin-like"/>
</dbReference>
<keyword evidence="2" id="KW-0689">Ribosomal protein</keyword>
<dbReference type="Proteomes" id="UP000008021">
    <property type="component" value="Chromosome 6"/>
</dbReference>
<dbReference type="AlphaFoldDB" id="A0A0E0E1R5"/>
<dbReference type="HOGENOM" id="CLU_1410836_0_0_1"/>